<dbReference type="InterPro" id="IPR013761">
    <property type="entry name" value="SAM/pointed_sf"/>
</dbReference>
<proteinExistence type="predicted"/>
<reference evidence="11 12" key="1">
    <citation type="submission" date="2011-02" db="EMBL/GenBank/DDBJ databases">
        <title>The Genome Sequence of Sphaeroforma arctica JP610.</title>
        <authorList>
            <consortium name="The Broad Institute Genome Sequencing Platform"/>
            <person name="Russ C."/>
            <person name="Cuomo C."/>
            <person name="Young S.K."/>
            <person name="Zeng Q."/>
            <person name="Gargeya S."/>
            <person name="Alvarado L."/>
            <person name="Berlin A."/>
            <person name="Chapman S.B."/>
            <person name="Chen Z."/>
            <person name="Freedman E."/>
            <person name="Gellesch M."/>
            <person name="Goldberg J."/>
            <person name="Griggs A."/>
            <person name="Gujja S."/>
            <person name="Heilman E."/>
            <person name="Heiman D."/>
            <person name="Howarth C."/>
            <person name="Mehta T."/>
            <person name="Neiman D."/>
            <person name="Pearson M."/>
            <person name="Roberts A."/>
            <person name="Saif S."/>
            <person name="Shea T."/>
            <person name="Shenoy N."/>
            <person name="Sisk P."/>
            <person name="Stolte C."/>
            <person name="Sykes S."/>
            <person name="White J."/>
            <person name="Yandava C."/>
            <person name="Burger G."/>
            <person name="Gray M.W."/>
            <person name="Holland P.W.H."/>
            <person name="King N."/>
            <person name="Lang F.B.F."/>
            <person name="Roger A.J."/>
            <person name="Ruiz-Trillo I."/>
            <person name="Haas B."/>
            <person name="Nusbaum C."/>
            <person name="Birren B."/>
        </authorList>
    </citation>
    <scope>NUCLEOTIDE SEQUENCE [LARGE SCALE GENOMIC DNA]</scope>
    <source>
        <strain evidence="11 12">JP610</strain>
    </source>
</reference>
<dbReference type="EC" id="2.7.11.1" evidence="1"/>
<protein>
    <recommendedName>
        <fullName evidence="1">non-specific serine/threonine protein kinase</fullName>
        <ecNumber evidence="1">2.7.11.1</ecNumber>
    </recommendedName>
</protein>
<dbReference type="GeneID" id="25913863"/>
<comment type="catalytic activity">
    <reaction evidence="8">
        <text>L-seryl-[protein] + ATP = O-phospho-L-seryl-[protein] + ADP + H(+)</text>
        <dbReference type="Rhea" id="RHEA:17989"/>
        <dbReference type="Rhea" id="RHEA-COMP:9863"/>
        <dbReference type="Rhea" id="RHEA-COMP:11604"/>
        <dbReference type="ChEBI" id="CHEBI:15378"/>
        <dbReference type="ChEBI" id="CHEBI:29999"/>
        <dbReference type="ChEBI" id="CHEBI:30616"/>
        <dbReference type="ChEBI" id="CHEBI:83421"/>
        <dbReference type="ChEBI" id="CHEBI:456216"/>
        <dbReference type="EC" id="2.7.11.1"/>
    </reaction>
</comment>
<keyword evidence="12" id="KW-1185">Reference proteome</keyword>
<dbReference type="Gene3D" id="1.10.150.50">
    <property type="entry name" value="Transcription Factor, Ets-1"/>
    <property type="match status" value="1"/>
</dbReference>
<evidence type="ECO:0000256" key="7">
    <source>
        <dbReference type="ARBA" id="ARBA00047899"/>
    </source>
</evidence>
<dbReference type="SUPFAM" id="SSF47769">
    <property type="entry name" value="SAM/Pointed domain"/>
    <property type="match status" value="1"/>
</dbReference>
<name>A0A0L0FBG7_9EUKA</name>
<feature type="domain" description="SAM" evidence="10">
    <location>
        <begin position="191"/>
        <end position="254"/>
    </location>
</feature>
<dbReference type="Proteomes" id="UP000054560">
    <property type="component" value="Unassembled WGS sequence"/>
</dbReference>
<dbReference type="STRING" id="667725.A0A0L0FBG7"/>
<dbReference type="InterPro" id="IPR000719">
    <property type="entry name" value="Prot_kinase_dom"/>
</dbReference>
<evidence type="ECO:0000256" key="4">
    <source>
        <dbReference type="ARBA" id="ARBA00022741"/>
    </source>
</evidence>
<evidence type="ECO:0000256" key="3">
    <source>
        <dbReference type="ARBA" id="ARBA00022679"/>
    </source>
</evidence>
<organism evidence="11 12">
    <name type="scientific">Sphaeroforma arctica JP610</name>
    <dbReference type="NCBI Taxonomy" id="667725"/>
    <lineage>
        <taxon>Eukaryota</taxon>
        <taxon>Ichthyosporea</taxon>
        <taxon>Ichthyophonida</taxon>
        <taxon>Sphaeroforma</taxon>
    </lineage>
</organism>
<dbReference type="Pfam" id="PF09235">
    <property type="entry name" value="SAM_Ste50p"/>
    <property type="match status" value="1"/>
</dbReference>
<dbReference type="GO" id="GO:0005524">
    <property type="term" value="F:ATP binding"/>
    <property type="evidence" value="ECO:0007669"/>
    <property type="project" value="UniProtKB-KW"/>
</dbReference>
<dbReference type="InterPro" id="IPR015316">
    <property type="entry name" value="SAM_Ste50"/>
</dbReference>
<keyword evidence="3" id="KW-0808">Transferase</keyword>
<dbReference type="OrthoDB" id="4062651at2759"/>
<evidence type="ECO:0000256" key="2">
    <source>
        <dbReference type="ARBA" id="ARBA00022527"/>
    </source>
</evidence>
<dbReference type="InterPro" id="IPR008266">
    <property type="entry name" value="Tyr_kinase_AS"/>
</dbReference>
<evidence type="ECO:0000256" key="5">
    <source>
        <dbReference type="ARBA" id="ARBA00022777"/>
    </source>
</evidence>
<dbReference type="AlphaFoldDB" id="A0A0L0FBG7"/>
<accession>A0A0L0FBG7</accession>
<dbReference type="PROSITE" id="PS00109">
    <property type="entry name" value="PROTEIN_KINASE_TYR"/>
    <property type="match status" value="1"/>
</dbReference>
<dbReference type="PROSITE" id="PS50011">
    <property type="entry name" value="PROTEIN_KINASE_DOM"/>
    <property type="match status" value="1"/>
</dbReference>
<dbReference type="InterPro" id="IPR051681">
    <property type="entry name" value="Ser/Thr_Kinases-Pseudokinases"/>
</dbReference>
<evidence type="ECO:0000259" key="10">
    <source>
        <dbReference type="PROSITE" id="PS50105"/>
    </source>
</evidence>
<keyword evidence="4" id="KW-0547">Nucleotide-binding</keyword>
<dbReference type="InterPro" id="IPR011009">
    <property type="entry name" value="Kinase-like_dom_sf"/>
</dbReference>
<dbReference type="eggNOG" id="KOG0192">
    <property type="taxonomic scope" value="Eukaryota"/>
</dbReference>
<keyword evidence="2" id="KW-0723">Serine/threonine-protein kinase</keyword>
<dbReference type="PANTHER" id="PTHR44329:SF285">
    <property type="entry name" value="V-MOS MOLONEY MURINE SARCOMA VIRAL ONCO HOMOLOG"/>
    <property type="match status" value="1"/>
</dbReference>
<sequence>MNYLHHSGIVHLDLTPNNILVTENSNCKVGDFGLSKVMSTKAHGEQTNGGTVVYTAPEVYKGERIRTRVDVYSFAVCLWQLYYRKMPYENMNQHAICFNVVAYNKRPDFDENNLPPFTDLIKTSWNGVARLRPTFDQLIRQLEALQRTHINKKPVRAKSDIGSSFKGPSFIRRGGSIMDKESGLGSDPNEWTVDDVVRWCRNCEMDDAVEVIAENGINGQVLLSLTDKDQVALGLNKFGTRRGLQIELSRLVSNCIEKGVSMHAYLYTHHGAIATPTPKAPKQPRVDLTRAKVCVVRSVYG</sequence>
<dbReference type="SUPFAM" id="SSF56112">
    <property type="entry name" value="Protein kinase-like (PK-like)"/>
    <property type="match status" value="1"/>
</dbReference>
<dbReference type="PROSITE" id="PS50105">
    <property type="entry name" value="SAM_DOMAIN"/>
    <property type="match status" value="1"/>
</dbReference>
<comment type="catalytic activity">
    <reaction evidence="7">
        <text>L-threonyl-[protein] + ATP = O-phospho-L-threonyl-[protein] + ADP + H(+)</text>
        <dbReference type="Rhea" id="RHEA:46608"/>
        <dbReference type="Rhea" id="RHEA-COMP:11060"/>
        <dbReference type="Rhea" id="RHEA-COMP:11605"/>
        <dbReference type="ChEBI" id="CHEBI:15378"/>
        <dbReference type="ChEBI" id="CHEBI:30013"/>
        <dbReference type="ChEBI" id="CHEBI:30616"/>
        <dbReference type="ChEBI" id="CHEBI:61977"/>
        <dbReference type="ChEBI" id="CHEBI:456216"/>
        <dbReference type="EC" id="2.7.11.1"/>
    </reaction>
</comment>
<dbReference type="Pfam" id="PF07714">
    <property type="entry name" value="PK_Tyr_Ser-Thr"/>
    <property type="match status" value="1"/>
</dbReference>
<dbReference type="InterPro" id="IPR001245">
    <property type="entry name" value="Ser-Thr/Tyr_kinase_cat_dom"/>
</dbReference>
<dbReference type="SMART" id="SM00454">
    <property type="entry name" value="SAM"/>
    <property type="match status" value="1"/>
</dbReference>
<evidence type="ECO:0000313" key="12">
    <source>
        <dbReference type="Proteomes" id="UP000054560"/>
    </source>
</evidence>
<dbReference type="GO" id="GO:0004674">
    <property type="term" value="F:protein serine/threonine kinase activity"/>
    <property type="evidence" value="ECO:0007669"/>
    <property type="project" value="UniProtKB-KW"/>
</dbReference>
<dbReference type="InterPro" id="IPR001660">
    <property type="entry name" value="SAM"/>
</dbReference>
<evidence type="ECO:0000313" key="11">
    <source>
        <dbReference type="EMBL" id="KNC74085.1"/>
    </source>
</evidence>
<keyword evidence="6" id="KW-0067">ATP-binding</keyword>
<dbReference type="EMBL" id="KQ244784">
    <property type="protein sequence ID" value="KNC74085.1"/>
    <property type="molecule type" value="Genomic_DNA"/>
</dbReference>
<feature type="domain" description="Protein kinase" evidence="9">
    <location>
        <begin position="1"/>
        <end position="145"/>
    </location>
</feature>
<evidence type="ECO:0000256" key="6">
    <source>
        <dbReference type="ARBA" id="ARBA00022840"/>
    </source>
</evidence>
<evidence type="ECO:0000256" key="8">
    <source>
        <dbReference type="ARBA" id="ARBA00048679"/>
    </source>
</evidence>
<keyword evidence="5" id="KW-0418">Kinase</keyword>
<dbReference type="PANTHER" id="PTHR44329">
    <property type="entry name" value="SERINE/THREONINE-PROTEIN KINASE TNNI3K-RELATED"/>
    <property type="match status" value="1"/>
</dbReference>
<dbReference type="Gene3D" id="1.10.510.10">
    <property type="entry name" value="Transferase(Phosphotransferase) domain 1"/>
    <property type="match status" value="1"/>
</dbReference>
<evidence type="ECO:0000256" key="1">
    <source>
        <dbReference type="ARBA" id="ARBA00012513"/>
    </source>
</evidence>
<gene>
    <name evidence="11" type="ORF">SARC_13359</name>
</gene>
<evidence type="ECO:0000259" key="9">
    <source>
        <dbReference type="PROSITE" id="PS50011"/>
    </source>
</evidence>
<dbReference type="RefSeq" id="XP_014147987.1">
    <property type="nucleotide sequence ID" value="XM_014292512.1"/>
</dbReference>